<dbReference type="InterPro" id="IPR005123">
    <property type="entry name" value="Oxoglu/Fe-dep_dioxygenase_dom"/>
</dbReference>
<sequence>MESPAATNPSSRFDVENVPTNYTFPEKDRPGELPPVCHTLPVIDLGKALDAETVNLIFKASQEFGFFQVINHGVSEKILGDTTDVLKEFFASPEKEGSNSCGKSNWVYDGSVNFDVNGVHLWRENLKHPCNPLEECMQQWPHHPTRYRDVVSTYLTEVGKLGKRILDLICQGLGLEKGYFDGFSGVELLSANSYPPCPDPSLTLGILRHYDPSLITILYQGDVPGLQIMKDGTWITVGAMSNAFVVNIGNQLEIISNGILKSVEHRVVNSSEARLSIAAFINPSPSYIVEPAQALVTELNPARFKPKSYKEFVYSSGALGTHTKTLQRE</sequence>
<keyword evidence="3 4" id="KW-0408">Iron</keyword>
<keyword evidence="7" id="KW-1185">Reference proteome</keyword>
<evidence type="ECO:0000313" key="6">
    <source>
        <dbReference type="EMBL" id="WOG87178.1"/>
    </source>
</evidence>
<dbReference type="EMBL" id="CP093344">
    <property type="protein sequence ID" value="WOG87178.1"/>
    <property type="molecule type" value="Genomic_DNA"/>
</dbReference>
<proteinExistence type="inferred from homology"/>
<keyword evidence="2 4" id="KW-0479">Metal-binding</keyword>
<dbReference type="Pfam" id="PF14226">
    <property type="entry name" value="DIOX_N"/>
    <property type="match status" value="1"/>
</dbReference>
<reference evidence="6" key="2">
    <citation type="submission" date="2022-03" db="EMBL/GenBank/DDBJ databases">
        <title>Draft title - Genomic analysis of global carrot germplasm unveils the trajectory of domestication and the origin of high carotenoid orange carrot.</title>
        <authorList>
            <person name="Iorizzo M."/>
            <person name="Ellison S."/>
            <person name="Senalik D."/>
            <person name="Macko-Podgorni A."/>
            <person name="Grzebelus D."/>
            <person name="Bostan H."/>
            <person name="Rolling W."/>
            <person name="Curaba J."/>
            <person name="Simon P."/>
        </authorList>
    </citation>
    <scope>NUCLEOTIDE SEQUENCE</scope>
    <source>
        <tissue evidence="6">Leaf</tissue>
    </source>
</reference>
<gene>
    <name evidence="6" type="ORF">DCAR_0206401</name>
</gene>
<evidence type="ECO:0000256" key="3">
    <source>
        <dbReference type="ARBA" id="ARBA00023004"/>
    </source>
</evidence>
<evidence type="ECO:0000313" key="7">
    <source>
        <dbReference type="Proteomes" id="UP000077755"/>
    </source>
</evidence>
<accession>A0AAF1ALK2</accession>
<dbReference type="SUPFAM" id="SSF51197">
    <property type="entry name" value="Clavaminate synthase-like"/>
    <property type="match status" value="1"/>
</dbReference>
<comment type="similarity">
    <text evidence="1 4">Belongs to the iron/ascorbate-dependent oxidoreductase family.</text>
</comment>
<organism evidence="6 7">
    <name type="scientific">Daucus carota subsp. sativus</name>
    <name type="common">Carrot</name>
    <dbReference type="NCBI Taxonomy" id="79200"/>
    <lineage>
        <taxon>Eukaryota</taxon>
        <taxon>Viridiplantae</taxon>
        <taxon>Streptophyta</taxon>
        <taxon>Embryophyta</taxon>
        <taxon>Tracheophyta</taxon>
        <taxon>Spermatophyta</taxon>
        <taxon>Magnoliopsida</taxon>
        <taxon>eudicotyledons</taxon>
        <taxon>Gunneridae</taxon>
        <taxon>Pentapetalae</taxon>
        <taxon>asterids</taxon>
        <taxon>campanulids</taxon>
        <taxon>Apiales</taxon>
        <taxon>Apiaceae</taxon>
        <taxon>Apioideae</taxon>
        <taxon>Scandiceae</taxon>
        <taxon>Daucinae</taxon>
        <taxon>Daucus</taxon>
        <taxon>Daucus sect. Daucus</taxon>
    </lineage>
</organism>
<evidence type="ECO:0000256" key="4">
    <source>
        <dbReference type="RuleBase" id="RU003682"/>
    </source>
</evidence>
<dbReference type="AlphaFoldDB" id="A0AAF1ALK2"/>
<protein>
    <recommendedName>
        <fullName evidence="5">Fe2OG dioxygenase domain-containing protein</fullName>
    </recommendedName>
</protein>
<dbReference type="PROSITE" id="PS51471">
    <property type="entry name" value="FE2OG_OXY"/>
    <property type="match status" value="1"/>
</dbReference>
<evidence type="ECO:0000256" key="2">
    <source>
        <dbReference type="ARBA" id="ARBA00022723"/>
    </source>
</evidence>
<dbReference type="InterPro" id="IPR050295">
    <property type="entry name" value="Plant_2OG-oxidoreductases"/>
</dbReference>
<dbReference type="PANTHER" id="PTHR47991">
    <property type="entry name" value="OXOGLUTARATE/IRON-DEPENDENT DIOXYGENASE"/>
    <property type="match status" value="1"/>
</dbReference>
<dbReference type="InterPro" id="IPR044861">
    <property type="entry name" value="IPNS-like_FE2OG_OXY"/>
</dbReference>
<dbReference type="Proteomes" id="UP000077755">
    <property type="component" value="Chromosome 2"/>
</dbReference>
<dbReference type="Pfam" id="PF03171">
    <property type="entry name" value="2OG-FeII_Oxy"/>
    <property type="match status" value="1"/>
</dbReference>
<reference evidence="6" key="1">
    <citation type="journal article" date="2016" name="Nat. Genet.">
        <title>A high-quality carrot genome assembly provides new insights into carotenoid accumulation and asterid genome evolution.</title>
        <authorList>
            <person name="Iorizzo M."/>
            <person name="Ellison S."/>
            <person name="Senalik D."/>
            <person name="Zeng P."/>
            <person name="Satapoomin P."/>
            <person name="Huang J."/>
            <person name="Bowman M."/>
            <person name="Iovene M."/>
            <person name="Sanseverino W."/>
            <person name="Cavagnaro P."/>
            <person name="Yildiz M."/>
            <person name="Macko-Podgorni A."/>
            <person name="Moranska E."/>
            <person name="Grzebelus E."/>
            <person name="Grzebelus D."/>
            <person name="Ashrafi H."/>
            <person name="Zheng Z."/>
            <person name="Cheng S."/>
            <person name="Spooner D."/>
            <person name="Van Deynze A."/>
            <person name="Simon P."/>
        </authorList>
    </citation>
    <scope>NUCLEOTIDE SEQUENCE</scope>
    <source>
        <tissue evidence="6">Leaf</tissue>
    </source>
</reference>
<name>A0AAF1ALK2_DAUCS</name>
<keyword evidence="4" id="KW-0560">Oxidoreductase</keyword>
<dbReference type="InterPro" id="IPR027443">
    <property type="entry name" value="IPNS-like_sf"/>
</dbReference>
<dbReference type="InterPro" id="IPR026992">
    <property type="entry name" value="DIOX_N"/>
</dbReference>
<dbReference type="Gene3D" id="2.60.120.330">
    <property type="entry name" value="B-lactam Antibiotic, Isopenicillin N Synthase, Chain"/>
    <property type="match status" value="1"/>
</dbReference>
<evidence type="ECO:0000256" key="1">
    <source>
        <dbReference type="ARBA" id="ARBA00008056"/>
    </source>
</evidence>
<dbReference type="GO" id="GO:0016705">
    <property type="term" value="F:oxidoreductase activity, acting on paired donors, with incorporation or reduction of molecular oxygen"/>
    <property type="evidence" value="ECO:0007669"/>
    <property type="project" value="UniProtKB-ARBA"/>
</dbReference>
<evidence type="ECO:0000259" key="5">
    <source>
        <dbReference type="PROSITE" id="PS51471"/>
    </source>
</evidence>
<feature type="domain" description="Fe2OG dioxygenase" evidence="5">
    <location>
        <begin position="185"/>
        <end position="283"/>
    </location>
</feature>
<dbReference type="GO" id="GO:0046872">
    <property type="term" value="F:metal ion binding"/>
    <property type="evidence" value="ECO:0007669"/>
    <property type="project" value="UniProtKB-KW"/>
</dbReference>